<comment type="caution">
    <text evidence="1">The sequence shown here is derived from an EMBL/GenBank/DDBJ whole genome shotgun (WGS) entry which is preliminary data.</text>
</comment>
<reference evidence="1 2" key="1">
    <citation type="journal article" date="2014" name="Nature">
        <title>An environmental bacterial taxon with a large and distinct metabolic repertoire.</title>
        <authorList>
            <person name="Wilson M.C."/>
            <person name="Mori T."/>
            <person name="Ruckert C."/>
            <person name="Uria A.R."/>
            <person name="Helf M.J."/>
            <person name="Takada K."/>
            <person name="Gernert C."/>
            <person name="Steffens U.A."/>
            <person name="Heycke N."/>
            <person name="Schmitt S."/>
            <person name="Rinke C."/>
            <person name="Helfrich E.J."/>
            <person name="Brachmann A.O."/>
            <person name="Gurgui C."/>
            <person name="Wakimoto T."/>
            <person name="Kracht M."/>
            <person name="Crusemann M."/>
            <person name="Hentschel U."/>
            <person name="Abe I."/>
            <person name="Matsunaga S."/>
            <person name="Kalinowski J."/>
            <person name="Takeyama H."/>
            <person name="Piel J."/>
        </authorList>
    </citation>
    <scope>NUCLEOTIDE SEQUENCE [LARGE SCALE GENOMIC DNA]</scope>
    <source>
        <strain evidence="2">TSY1</strain>
    </source>
</reference>
<protein>
    <submittedName>
        <fullName evidence="1">Uncharacterized protein</fullName>
    </submittedName>
</protein>
<dbReference type="Proteomes" id="UP000019141">
    <property type="component" value="Unassembled WGS sequence"/>
</dbReference>
<keyword evidence="2" id="KW-1185">Reference proteome</keyword>
<dbReference type="AlphaFoldDB" id="W4LZ86"/>
<name>W4LZ86_ENTF1</name>
<organism evidence="1 2">
    <name type="scientific">Entotheonella factor</name>
    <dbReference type="NCBI Taxonomy" id="1429438"/>
    <lineage>
        <taxon>Bacteria</taxon>
        <taxon>Pseudomonadati</taxon>
        <taxon>Nitrospinota/Tectimicrobiota group</taxon>
        <taxon>Candidatus Tectimicrobiota</taxon>
        <taxon>Candidatus Entotheonellia</taxon>
        <taxon>Candidatus Entotheonellales</taxon>
        <taxon>Candidatus Entotheonellaceae</taxon>
        <taxon>Candidatus Entotheonella</taxon>
    </lineage>
</organism>
<evidence type="ECO:0000313" key="1">
    <source>
        <dbReference type="EMBL" id="ETX03389.1"/>
    </source>
</evidence>
<dbReference type="HOGENOM" id="CLU_1265019_0_0_7"/>
<evidence type="ECO:0000313" key="2">
    <source>
        <dbReference type="Proteomes" id="UP000019141"/>
    </source>
</evidence>
<accession>W4LZ86</accession>
<proteinExistence type="predicted"/>
<gene>
    <name evidence="1" type="ORF">ETSY1_00195</name>
</gene>
<dbReference type="EMBL" id="AZHW01000053">
    <property type="protein sequence ID" value="ETX03389.1"/>
    <property type="molecule type" value="Genomic_DNA"/>
</dbReference>
<sequence>MAKMASLNPEPPDRFALKSTYDPALVALIKNMPADQRAWHAGRRVWLIHISRHGYVLAILQQLHYQVTDHVEAAMANTEQQTPPGIWLLAGHPDVGHMQAQCPVCWNREQVLYHAAYADASGTTHLQFYSPACGHMWELCLQSAFGRLTSWTEVVEAAHDDDHPDADDAEMAHQPQDVNGLHNALEAHRQRLQTFDFDTWLEQVMDEEDEGDEAP</sequence>